<gene>
    <name evidence="3" type="ORF">EYC87_15310</name>
</gene>
<dbReference type="PROSITE" id="PS50005">
    <property type="entry name" value="TPR"/>
    <property type="match status" value="2"/>
</dbReference>
<feature type="repeat" description="TPR" evidence="2">
    <location>
        <begin position="282"/>
        <end position="315"/>
    </location>
</feature>
<dbReference type="Pfam" id="PF13469">
    <property type="entry name" value="Sulfotransfer_3"/>
    <property type="match status" value="1"/>
</dbReference>
<accession>A0ABT3SZA0</accession>
<evidence type="ECO:0000313" key="4">
    <source>
        <dbReference type="Proteomes" id="UP001143307"/>
    </source>
</evidence>
<dbReference type="RefSeq" id="WP_279253628.1">
    <property type="nucleotide sequence ID" value="NZ_SHNP01000005.1"/>
</dbReference>
<protein>
    <submittedName>
        <fullName evidence="3">Sulfotransferase family protein</fullName>
    </submittedName>
</protein>
<evidence type="ECO:0000313" key="3">
    <source>
        <dbReference type="EMBL" id="MCX2974960.1"/>
    </source>
</evidence>
<keyword evidence="1" id="KW-0808">Transferase</keyword>
<dbReference type="EMBL" id="SHNP01000005">
    <property type="protein sequence ID" value="MCX2974960.1"/>
    <property type="molecule type" value="Genomic_DNA"/>
</dbReference>
<evidence type="ECO:0000256" key="2">
    <source>
        <dbReference type="PROSITE-ProRule" id="PRU00339"/>
    </source>
</evidence>
<dbReference type="Gene3D" id="3.40.50.300">
    <property type="entry name" value="P-loop containing nucleotide triphosphate hydrolases"/>
    <property type="match status" value="1"/>
</dbReference>
<proteinExistence type="predicted"/>
<dbReference type="InterPro" id="IPR027417">
    <property type="entry name" value="P-loop_NTPase"/>
</dbReference>
<dbReference type="InterPro" id="IPR011990">
    <property type="entry name" value="TPR-like_helical_dom_sf"/>
</dbReference>
<dbReference type="SUPFAM" id="SSF48452">
    <property type="entry name" value="TPR-like"/>
    <property type="match status" value="1"/>
</dbReference>
<dbReference type="SMART" id="SM00028">
    <property type="entry name" value="TPR"/>
    <property type="match status" value="4"/>
</dbReference>
<dbReference type="PANTHER" id="PTHR12788:SF10">
    <property type="entry name" value="PROTEIN-TYROSINE SULFOTRANSFERASE"/>
    <property type="match status" value="1"/>
</dbReference>
<dbReference type="Proteomes" id="UP001143307">
    <property type="component" value="Unassembled WGS sequence"/>
</dbReference>
<keyword evidence="4" id="KW-1185">Reference proteome</keyword>
<dbReference type="Pfam" id="PF13432">
    <property type="entry name" value="TPR_16"/>
    <property type="match status" value="2"/>
</dbReference>
<organism evidence="3 4">
    <name type="scientific">Candidatus Seongchinamella marina</name>
    <dbReference type="NCBI Taxonomy" id="2518990"/>
    <lineage>
        <taxon>Bacteria</taxon>
        <taxon>Pseudomonadati</taxon>
        <taxon>Pseudomonadota</taxon>
        <taxon>Gammaproteobacteria</taxon>
        <taxon>Cellvibrionales</taxon>
        <taxon>Halieaceae</taxon>
        <taxon>Seongchinamella</taxon>
    </lineage>
</organism>
<sequence length="669" mass="76484">MTAQDQTVSGTPDEVLREAKLQLQRGQLQAAISTLQHFLVEQAQHREGLYYLAVCYRQNANNTAAAEVLARLISAHPRYGRAYQENGHNLAAMQEADAATTAFEKAVALNPALLGSWRALQGRYQYIGATQKAEEAENHVRWLSGMPPQLQTVSSLLYEDKLYVAEQICRQYLQQEPHHKEAMRLLAEIGNKLQILDDAEFLLESCIEFYPDYHRARLDYVQVLHKRQKFDKALDQARQLHHSEPLNLLYEVTLAAEQQAVGNFDEALFIYDEVLSKHGNLPKVFSARGHALKTVGRTDDAIASYQSAYRSQPDYGDAYWSLANLKTYRFSDTEIQQMSSREADPDTSPNDRIHLCFALGKALEDREAYEDSFGYYERGNSLKRLESGYKPEFVEAELEEQKKLFDVNFFEQRKSFGADSSAPIFVVGLPRAGSTLLEQILASHSQVDGTMELANIIGTANRLNGRKRNQENSPYPGILAGMDAEQLTKLGENYIEDTRQHRQQGLFFVDKMPNNFRHIPLIQLILPNARIIDARRHPMACCFSGFKQLFAEGQEFTYGLEEVGRYYRAYVDVMAHWQDVLPGRILRVQHEDVVADLETQVRRILDYCELPFEQTCIDFHETKRAVRTPSSEQVRQPIYQSATEQWTHFAEFLGPLEQALGPALKHYRD</sequence>
<dbReference type="PANTHER" id="PTHR12788">
    <property type="entry name" value="PROTEIN-TYROSINE SULFOTRANSFERASE 2"/>
    <property type="match status" value="1"/>
</dbReference>
<reference evidence="3" key="1">
    <citation type="submission" date="2019-02" db="EMBL/GenBank/DDBJ databases">
        <authorList>
            <person name="Li S.-H."/>
        </authorList>
    </citation>
    <scope>NUCLEOTIDE SEQUENCE</scope>
    <source>
        <strain evidence="3">IMCC8485</strain>
    </source>
</reference>
<dbReference type="InterPro" id="IPR026634">
    <property type="entry name" value="TPST-like"/>
</dbReference>
<evidence type="ECO:0000256" key="1">
    <source>
        <dbReference type="ARBA" id="ARBA00022679"/>
    </source>
</evidence>
<dbReference type="SUPFAM" id="SSF52540">
    <property type="entry name" value="P-loop containing nucleoside triphosphate hydrolases"/>
    <property type="match status" value="1"/>
</dbReference>
<dbReference type="Gene3D" id="1.25.40.10">
    <property type="entry name" value="Tetratricopeptide repeat domain"/>
    <property type="match status" value="3"/>
</dbReference>
<dbReference type="InterPro" id="IPR019734">
    <property type="entry name" value="TPR_rpt"/>
</dbReference>
<comment type="caution">
    <text evidence="3">The sequence shown here is derived from an EMBL/GenBank/DDBJ whole genome shotgun (WGS) entry which is preliminary data.</text>
</comment>
<keyword evidence="2" id="KW-0802">TPR repeat</keyword>
<feature type="repeat" description="TPR" evidence="2">
    <location>
        <begin position="80"/>
        <end position="113"/>
    </location>
</feature>
<name>A0ABT3SZA0_9GAMM</name>